<evidence type="ECO:0000256" key="5">
    <source>
        <dbReference type="ARBA" id="ARBA00022989"/>
    </source>
</evidence>
<keyword evidence="3" id="KW-1003">Cell membrane</keyword>
<sequence length="531" mass="55129">MKIVVAIELLIAGALMLSYDAGALWWCAMALAVLLSLLLIALPGRMSGARRIGLRLGLWRRQVFGSPESDGSKPDQAPFDIPVPEAGPIGARWDGACMVTVVRIDTPAPGLSFLDPAGCTGGPSVPLSTLADCAEQFDIALESIDVISHGIRTHGTGRVAQVYRRTLGPLPATAYRSVLVVLRLDPTRCPDAVARRGGGSEGALRTAIVATRRVANRIAERGLSVSILSAAQITAATTQLAHGADSGAAREDWDSVTTDRLRMRTYAVDPEHLATTLGSVWAVPSLSTTLTLRLRSAGDGTTSLRTLVRFNTLGDDEPAIDGLIDLVGRQRAALAASLPVGAADTLPSVGEQTHTLESLAALRLSAAGCGQLIGADHGGRAVAVDLLGGGPHNVAISGGLHLAQQVLLRAIAVGARVLVHTDDPAEWHQFVTAVGDPGLLTLAGGRVPPGHFTVAVFHGMTPVAVDAPTIITLLPPGVDGAEADVRLQQNHAAPQDIWIGTPSGSTMVTMVATPDEIGFIGHSLPSMARQG</sequence>
<dbReference type="EMBL" id="JAPWIE010000001">
    <property type="protein sequence ID" value="MCZ4548736.1"/>
    <property type="molecule type" value="Genomic_DNA"/>
</dbReference>
<comment type="caution">
    <text evidence="9">The sequence shown here is derived from an EMBL/GenBank/DDBJ whole genome shotgun (WGS) entry which is preliminary data.</text>
</comment>
<evidence type="ECO:0000256" key="7">
    <source>
        <dbReference type="SAM" id="Phobius"/>
    </source>
</evidence>
<dbReference type="InterPro" id="IPR050051">
    <property type="entry name" value="EccE_dom"/>
</dbReference>
<evidence type="ECO:0000313" key="10">
    <source>
        <dbReference type="Proteomes" id="UP001067235"/>
    </source>
</evidence>
<dbReference type="Pfam" id="PF11203">
    <property type="entry name" value="EccE"/>
    <property type="match status" value="1"/>
</dbReference>
<evidence type="ECO:0000256" key="2">
    <source>
        <dbReference type="ARBA" id="ARBA00007759"/>
    </source>
</evidence>
<keyword evidence="4 7" id="KW-0812">Transmembrane</keyword>
<evidence type="ECO:0000259" key="8">
    <source>
        <dbReference type="Pfam" id="PF11203"/>
    </source>
</evidence>
<gene>
    <name evidence="9" type="primary">eccE</name>
    <name evidence="9" type="ORF">O4213_01990</name>
</gene>
<comment type="subcellular location">
    <subcellularLocation>
        <location evidence="1">Cell membrane</location>
    </subcellularLocation>
</comment>
<evidence type="ECO:0000256" key="6">
    <source>
        <dbReference type="ARBA" id="ARBA00023136"/>
    </source>
</evidence>
<evidence type="ECO:0000313" key="9">
    <source>
        <dbReference type="EMBL" id="MCZ4548736.1"/>
    </source>
</evidence>
<keyword evidence="6 7" id="KW-0472">Membrane</keyword>
<accession>A0ABT4MP03</accession>
<dbReference type="RefSeq" id="WP_301569233.1">
    <property type="nucleotide sequence ID" value="NZ_JAPWIE010000001.1"/>
</dbReference>
<evidence type="ECO:0000256" key="1">
    <source>
        <dbReference type="ARBA" id="ARBA00004236"/>
    </source>
</evidence>
<feature type="domain" description="Type VII secretion system protein EccE" evidence="8">
    <location>
        <begin position="172"/>
        <end position="268"/>
    </location>
</feature>
<reference evidence="9" key="1">
    <citation type="submission" date="2022-12" db="EMBL/GenBank/DDBJ databases">
        <authorList>
            <person name="Krivoruchko A.V."/>
            <person name="Elkin A."/>
        </authorList>
    </citation>
    <scope>NUCLEOTIDE SEQUENCE</scope>
    <source>
        <strain evidence="9">IEGM 1388</strain>
    </source>
</reference>
<organism evidence="9 10">
    <name type="scientific">Gordonia rubripertincta</name>
    <name type="common">Rhodococcus corallinus</name>
    <dbReference type="NCBI Taxonomy" id="36822"/>
    <lineage>
        <taxon>Bacteria</taxon>
        <taxon>Bacillati</taxon>
        <taxon>Actinomycetota</taxon>
        <taxon>Actinomycetes</taxon>
        <taxon>Mycobacteriales</taxon>
        <taxon>Gordoniaceae</taxon>
        <taxon>Gordonia</taxon>
    </lineage>
</organism>
<proteinExistence type="inferred from homology"/>
<evidence type="ECO:0000256" key="4">
    <source>
        <dbReference type="ARBA" id="ARBA00022692"/>
    </source>
</evidence>
<keyword evidence="10" id="KW-1185">Reference proteome</keyword>
<name>A0ABT4MP03_GORRU</name>
<feature type="transmembrane region" description="Helical" evidence="7">
    <location>
        <begin position="23"/>
        <end position="42"/>
    </location>
</feature>
<dbReference type="InterPro" id="IPR021368">
    <property type="entry name" value="T7SS_EccE"/>
</dbReference>
<evidence type="ECO:0000256" key="3">
    <source>
        <dbReference type="ARBA" id="ARBA00022475"/>
    </source>
</evidence>
<dbReference type="NCBIfam" id="TIGR03923">
    <property type="entry name" value="T7SS_EccE"/>
    <property type="match status" value="1"/>
</dbReference>
<comment type="similarity">
    <text evidence="2">Belongs to the EccE family.</text>
</comment>
<dbReference type="Proteomes" id="UP001067235">
    <property type="component" value="Unassembled WGS sequence"/>
</dbReference>
<keyword evidence="5 7" id="KW-1133">Transmembrane helix</keyword>
<protein>
    <submittedName>
        <fullName evidence="9">Type VII secretion protein EccE</fullName>
    </submittedName>
</protein>